<dbReference type="RefSeq" id="WP_010963381.1">
    <property type="nucleotide sequence ID" value="NC_003030.1"/>
</dbReference>
<dbReference type="GeneID" id="44996534"/>
<dbReference type="Proteomes" id="UP000000814">
    <property type="component" value="Chromosome"/>
</dbReference>
<accession>Q97MY7</accession>
<dbReference type="KEGG" id="cac:CA_C0052"/>
<keyword evidence="2" id="KW-1185">Reference proteome</keyword>
<name>Q97MY7_CLOAB</name>
<sequence>MINIETKYANMNKLIKNEEIQNKNSTKDTKIKDTIENASTKDNINISDASKNMTTAQRAKKAFDDTFAEFKDFNTPEGDMSDFVREVIKIMEDLNKHPVPRDIISNPRSTETFSDFVDTMKSFAQNQHFIQLPKKFFEFCDKLKENFKLNGLR</sequence>
<dbReference type="EMBL" id="AE001437">
    <property type="protein sequence ID" value="AAK78039.1"/>
    <property type="molecule type" value="Genomic_DNA"/>
</dbReference>
<dbReference type="PIR" id="D96906">
    <property type="entry name" value="D96906"/>
</dbReference>
<proteinExistence type="predicted"/>
<dbReference type="HOGENOM" id="CLU_1710007_0_0_9"/>
<evidence type="ECO:0000313" key="2">
    <source>
        <dbReference type="Proteomes" id="UP000000814"/>
    </source>
</evidence>
<dbReference type="PATRIC" id="fig|272562.8.peg.233"/>
<dbReference type="AlphaFoldDB" id="Q97MY7"/>
<protein>
    <submittedName>
        <fullName evidence="1">Uncharacterized protein</fullName>
    </submittedName>
</protein>
<evidence type="ECO:0000313" key="1">
    <source>
        <dbReference type="EMBL" id="AAK78039.1"/>
    </source>
</evidence>
<gene>
    <name evidence="1" type="ordered locus">CA_C0052</name>
</gene>
<organism evidence="1 2">
    <name type="scientific">Clostridium acetobutylicum (strain ATCC 824 / DSM 792 / JCM 1419 / IAM 19013 / LMG 5710 / NBRC 13948 / NRRL B-527 / VKM B-1787 / 2291 / W)</name>
    <dbReference type="NCBI Taxonomy" id="272562"/>
    <lineage>
        <taxon>Bacteria</taxon>
        <taxon>Bacillati</taxon>
        <taxon>Bacillota</taxon>
        <taxon>Clostridia</taxon>
        <taxon>Eubacteriales</taxon>
        <taxon>Clostridiaceae</taxon>
        <taxon>Clostridium</taxon>
    </lineage>
</organism>
<reference evidence="1 2" key="1">
    <citation type="journal article" date="2001" name="J. Bacteriol.">
        <title>Genome sequence and comparative analysis of the solvent-producing bacterium Clostridium acetobutylicum.</title>
        <authorList>
            <person name="Nolling J."/>
            <person name="Breton G."/>
            <person name="Omelchenko M.V."/>
            <person name="Makarova K.S."/>
            <person name="Zeng Q."/>
            <person name="Gibson R."/>
            <person name="Lee H.M."/>
            <person name="Dubois J."/>
            <person name="Qiu D."/>
            <person name="Hitti J."/>
            <person name="Wolf Y.I."/>
            <person name="Tatusov R.L."/>
            <person name="Sabathe F."/>
            <person name="Doucette-Stamm L."/>
            <person name="Soucaille P."/>
            <person name="Daly M.J."/>
            <person name="Bennett G.N."/>
            <person name="Koonin E.V."/>
            <person name="Smith D.R."/>
        </authorList>
    </citation>
    <scope>NUCLEOTIDE SEQUENCE [LARGE SCALE GENOMIC DNA]</scope>
    <source>
        <strain evidence="2">ATCC 824 / DSM 792 / JCM 1419 / LMG 5710 / VKM B-1787</strain>
    </source>
</reference>
<dbReference type="STRING" id="272562.CA_C0052"/>